<dbReference type="CDD" id="cd04730">
    <property type="entry name" value="NPD_like"/>
    <property type="match status" value="1"/>
</dbReference>
<organism evidence="4 5">
    <name type="scientific">Stereocaulon virgatum</name>
    <dbReference type="NCBI Taxonomy" id="373712"/>
    <lineage>
        <taxon>Eukaryota</taxon>
        <taxon>Fungi</taxon>
        <taxon>Dikarya</taxon>
        <taxon>Ascomycota</taxon>
        <taxon>Pezizomycotina</taxon>
        <taxon>Lecanoromycetes</taxon>
        <taxon>OSLEUM clade</taxon>
        <taxon>Lecanoromycetidae</taxon>
        <taxon>Lecanorales</taxon>
        <taxon>Lecanorineae</taxon>
        <taxon>Stereocaulaceae</taxon>
        <taxon>Stereocaulon</taxon>
    </lineage>
</organism>
<dbReference type="PANTHER" id="PTHR32332:SF34">
    <property type="entry name" value="2-NITROPROPANE DIOXYGENASE FAMILY, PUTATIVE-RELATED"/>
    <property type="match status" value="1"/>
</dbReference>
<keyword evidence="2" id="KW-0288">FMN</keyword>
<dbReference type="InterPro" id="IPR004136">
    <property type="entry name" value="NMO"/>
</dbReference>
<evidence type="ECO:0000313" key="4">
    <source>
        <dbReference type="EMBL" id="KAL2046135.1"/>
    </source>
</evidence>
<evidence type="ECO:0000313" key="5">
    <source>
        <dbReference type="Proteomes" id="UP001590950"/>
    </source>
</evidence>
<dbReference type="Proteomes" id="UP001590950">
    <property type="component" value="Unassembled WGS sequence"/>
</dbReference>
<keyword evidence="5" id="KW-1185">Reference proteome</keyword>
<sequence>MSISGIMNAIHPWIRLPLIVNAPMRLIALAPMAVAVAHAGGFGFLAAGTDVGDLKAELRKAKDLVQNTFIKGSDPDVLPIGVGFINWGVELSTALNAMKEHIPAAVWFFAPKRTEDLIEWTSEIRRLSNARTKIWIQIGTVADAVRVAQTCNPDVLVVQGADAGGHGLAQGAGVVSLLPEVADVLEEAGLGSIPLIAAGGIVEGRGTAACLALGAQGVVMGTRFLASKEANIAKGYQDDVLRTTDGGLSTARTGIYDTLRGITGWPSRYNGRGILNQSFWDAQKGQSTEENRRLYNEAMHKGDQGWGENGRLTAYAGSGVGLVKEVKSAQDIVEEVRRDAIDVLSKLFHTSSKLQYKLG</sequence>
<keyword evidence="1" id="KW-0285">Flavoprotein</keyword>
<name>A0ABR4AKY7_9LECA</name>
<dbReference type="PANTHER" id="PTHR32332">
    <property type="entry name" value="2-NITROPROPANE DIOXYGENASE"/>
    <property type="match status" value="1"/>
</dbReference>
<comment type="caution">
    <text evidence="4">The sequence shown here is derived from an EMBL/GenBank/DDBJ whole genome shotgun (WGS) entry which is preliminary data.</text>
</comment>
<proteinExistence type="predicted"/>
<evidence type="ECO:0000256" key="3">
    <source>
        <dbReference type="ARBA" id="ARBA00023002"/>
    </source>
</evidence>
<dbReference type="InterPro" id="IPR013785">
    <property type="entry name" value="Aldolase_TIM"/>
</dbReference>
<protein>
    <recommendedName>
        <fullName evidence="6">Nitronate monooxygenase domain-containing protein</fullName>
    </recommendedName>
</protein>
<reference evidence="4 5" key="1">
    <citation type="submission" date="2024-09" db="EMBL/GenBank/DDBJ databases">
        <title>Rethinking Asexuality: The Enigmatic Case of Functional Sexual Genes in Lepraria (Stereocaulaceae).</title>
        <authorList>
            <person name="Doellman M."/>
            <person name="Sun Y."/>
            <person name="Barcenas-Pena A."/>
            <person name="Lumbsch H.T."/>
            <person name="Grewe F."/>
        </authorList>
    </citation>
    <scope>NUCLEOTIDE SEQUENCE [LARGE SCALE GENOMIC DNA]</scope>
    <source>
        <strain evidence="4 5">Mercado 3170</strain>
    </source>
</reference>
<accession>A0ABR4AKY7</accession>
<dbReference type="Pfam" id="PF03060">
    <property type="entry name" value="NMO"/>
    <property type="match status" value="1"/>
</dbReference>
<dbReference type="EMBL" id="JBEFKJ010000004">
    <property type="protein sequence ID" value="KAL2046135.1"/>
    <property type="molecule type" value="Genomic_DNA"/>
</dbReference>
<evidence type="ECO:0008006" key="6">
    <source>
        <dbReference type="Google" id="ProtNLM"/>
    </source>
</evidence>
<evidence type="ECO:0000256" key="1">
    <source>
        <dbReference type="ARBA" id="ARBA00022630"/>
    </source>
</evidence>
<gene>
    <name evidence="4" type="ORF">N7G274_001582</name>
</gene>
<evidence type="ECO:0000256" key="2">
    <source>
        <dbReference type="ARBA" id="ARBA00022643"/>
    </source>
</evidence>
<dbReference type="Gene3D" id="3.20.20.70">
    <property type="entry name" value="Aldolase class I"/>
    <property type="match status" value="1"/>
</dbReference>
<keyword evidence="3" id="KW-0560">Oxidoreductase</keyword>
<dbReference type="SUPFAM" id="SSF51412">
    <property type="entry name" value="Inosine monophosphate dehydrogenase (IMPDH)"/>
    <property type="match status" value="1"/>
</dbReference>